<sequence>MSSAHHQVTWQPSSSHAPPDSQRLSNDIANLAISDDLQSSPNVVKNSRPQGLSIRDIRMSMNNGQGPPQVKHPSPPESLMPNSMRTPSKAPVKKKSLFGGLFAVREPTQVALDQFAAQLGAQHGSTSARQVPNVRMEKMPEHVPKVNSKWDGIPDAIKQREKREKELAKAAKRQSMTTSMTTSTIRSHSSEGLGRPSESRHSNISDLSNDSRGHSRREDSSRNPNPHRFYAQSVNSSGDLAAQLREESDCQSTSDSHPPSTQTASSKSTSTKATNRDEAAIKGHSRKSSSKGSRGQVSRTSEKKAGTSVPPRPKTAEHLQQPRPKAVQRIMSDEDVVLLSSGHGVLPLPSPSQAKQPLKPNAAFLAGEAQEFQIPDDESESDASEVHGSPHNPAARPQIGPRRITDDDRPASANDFHNAQLRPKSTVTGRLGSLLKREP</sequence>
<dbReference type="AlphaFoldDB" id="A0A0N0NQ25"/>
<feature type="compositionally biased region" description="Acidic residues" evidence="1">
    <location>
        <begin position="374"/>
        <end position="383"/>
    </location>
</feature>
<gene>
    <name evidence="2" type="ORF">AB675_6671</name>
</gene>
<accession>A0A0N0NQ25</accession>
<dbReference type="EMBL" id="LFJN01000005">
    <property type="protein sequence ID" value="KPI43418.1"/>
    <property type="molecule type" value="Genomic_DNA"/>
</dbReference>
<comment type="caution">
    <text evidence="2">The sequence shown here is derived from an EMBL/GenBank/DDBJ whole genome shotgun (WGS) entry which is preliminary data.</text>
</comment>
<dbReference type="Proteomes" id="UP000038010">
    <property type="component" value="Unassembled WGS sequence"/>
</dbReference>
<feature type="region of interest" description="Disordered" evidence="1">
    <location>
        <begin position="1"/>
        <end position="91"/>
    </location>
</feature>
<protein>
    <submittedName>
        <fullName evidence="2">Uncharacterized protein</fullName>
    </submittedName>
</protein>
<dbReference type="VEuPathDB" id="FungiDB:AB675_6671"/>
<dbReference type="GeneID" id="28738859"/>
<dbReference type="RefSeq" id="XP_018003381.1">
    <property type="nucleotide sequence ID" value="XM_018146979.1"/>
</dbReference>
<evidence type="ECO:0000256" key="1">
    <source>
        <dbReference type="SAM" id="MobiDB-lite"/>
    </source>
</evidence>
<feature type="compositionally biased region" description="Low complexity" evidence="1">
    <location>
        <begin position="260"/>
        <end position="273"/>
    </location>
</feature>
<organism evidence="2 3">
    <name type="scientific">Cyphellophora attinorum</name>
    <dbReference type="NCBI Taxonomy" id="1664694"/>
    <lineage>
        <taxon>Eukaryota</taxon>
        <taxon>Fungi</taxon>
        <taxon>Dikarya</taxon>
        <taxon>Ascomycota</taxon>
        <taxon>Pezizomycotina</taxon>
        <taxon>Eurotiomycetes</taxon>
        <taxon>Chaetothyriomycetidae</taxon>
        <taxon>Chaetothyriales</taxon>
        <taxon>Cyphellophoraceae</taxon>
        <taxon>Cyphellophora</taxon>
    </lineage>
</organism>
<proteinExistence type="predicted"/>
<feature type="compositionally biased region" description="Low complexity" evidence="1">
    <location>
        <begin position="173"/>
        <end position="187"/>
    </location>
</feature>
<feature type="compositionally biased region" description="Basic and acidic residues" evidence="1">
    <location>
        <begin position="197"/>
        <end position="221"/>
    </location>
</feature>
<evidence type="ECO:0000313" key="3">
    <source>
        <dbReference type="Proteomes" id="UP000038010"/>
    </source>
</evidence>
<feature type="region of interest" description="Disordered" evidence="1">
    <location>
        <begin position="139"/>
        <end position="439"/>
    </location>
</feature>
<feature type="compositionally biased region" description="Polar residues" evidence="1">
    <location>
        <begin position="250"/>
        <end position="259"/>
    </location>
</feature>
<keyword evidence="3" id="KW-1185">Reference proteome</keyword>
<evidence type="ECO:0000313" key="2">
    <source>
        <dbReference type="EMBL" id="KPI43418.1"/>
    </source>
</evidence>
<dbReference type="OrthoDB" id="4117770at2759"/>
<reference evidence="2 3" key="1">
    <citation type="submission" date="2015-06" db="EMBL/GenBank/DDBJ databases">
        <title>Draft genome of the ant-associated black yeast Phialophora attae CBS 131958.</title>
        <authorList>
            <person name="Moreno L.F."/>
            <person name="Stielow B.J."/>
            <person name="de Hoog S."/>
            <person name="Vicente V.A."/>
            <person name="Weiss V.A."/>
            <person name="de Vries M."/>
            <person name="Cruz L.M."/>
            <person name="Souza E.M."/>
        </authorList>
    </citation>
    <scope>NUCLEOTIDE SEQUENCE [LARGE SCALE GENOMIC DNA]</scope>
    <source>
        <strain evidence="2 3">CBS 131958</strain>
    </source>
</reference>
<name>A0A0N0NQ25_9EURO</name>
<feature type="compositionally biased region" description="Polar residues" evidence="1">
    <location>
        <begin position="1"/>
        <end position="28"/>
    </location>
</feature>
<feature type="compositionally biased region" description="Low complexity" evidence="1">
    <location>
        <begin position="290"/>
        <end position="299"/>
    </location>
</feature>
<feature type="compositionally biased region" description="Polar residues" evidence="1">
    <location>
        <begin position="36"/>
        <end position="50"/>
    </location>
</feature>
<feature type="compositionally biased region" description="Basic and acidic residues" evidence="1">
    <location>
        <begin position="157"/>
        <end position="169"/>
    </location>
</feature>